<feature type="compositionally biased region" description="Polar residues" evidence="2">
    <location>
        <begin position="86"/>
        <end position="101"/>
    </location>
</feature>
<gene>
    <name evidence="3" type="ORF">A4U43_C07F38330</name>
</gene>
<feature type="region of interest" description="Disordered" evidence="2">
    <location>
        <begin position="1"/>
        <end position="20"/>
    </location>
</feature>
<feature type="coiled-coil region" evidence="1">
    <location>
        <begin position="719"/>
        <end position="746"/>
    </location>
</feature>
<organism evidence="3 4">
    <name type="scientific">Asparagus officinalis</name>
    <name type="common">Garden asparagus</name>
    <dbReference type="NCBI Taxonomy" id="4686"/>
    <lineage>
        <taxon>Eukaryota</taxon>
        <taxon>Viridiplantae</taxon>
        <taxon>Streptophyta</taxon>
        <taxon>Embryophyta</taxon>
        <taxon>Tracheophyta</taxon>
        <taxon>Spermatophyta</taxon>
        <taxon>Magnoliopsida</taxon>
        <taxon>Liliopsida</taxon>
        <taxon>Asparagales</taxon>
        <taxon>Asparagaceae</taxon>
        <taxon>Asparagoideae</taxon>
        <taxon>Asparagus</taxon>
    </lineage>
</organism>
<dbReference type="InterPro" id="IPR044194">
    <property type="entry name" value="BLISTER"/>
</dbReference>
<sequence>MASAQVLPNSKKLGHLEAGKKKLEEFRRKKAVGRAKKAASTGQLIVSDVDQHEIVSQKHDLVKDGAKSASDTDSNGSGIPGGNKAVNLSQSTEVHSSNRMHGSSPVLVDSSQASYGGSVQYAGNEVPNLYEKADFPQLVNGYYDQWQESRELGHKKDTIIEQYSGNTDQFVTFNPVKANPNLDMNVSSLSSHSFFGAPPGEDRYASKAPTSNFGTSFPSSSNSYDEMVDGQNLSGFPSTSTSSLGLHKEKSAEMELPYTGSLCRNNVNDIGRGGGKLADSTDYNLNVDSARWHASEPSYGDSSFAYKSTQYEAPFTSSSFGTNSNRSRPSFLDSLGASRGSSMAYVPYREPEKANIHGSFDISNSQSTDAPLSSPARPFAEFNTVDHSLESFTPDSKSDMEVSMNTFVSSHDGKLLNPAGDDHAQRDHEFTSKKDEDFAALEQHIEDLTQEKFSLQRALETSRTLAESLAAENSSLTESYNQQGQIVSQLKSDMGRLQEEIKAQLLAIESIRSEYVHAQMECNAADERAKILTSEVIGLEEKALRLRSNELKLEKQMENLNSEITSYKRKVSILEKERQDFQFTIDALQEEKKLLQIKLRKVPANEKVDAEKTSTGRDVSTSTDDLGTEPFDVVGGETRTAERMLHNIVNQAQDTVMGPMDASTSSLVHEDLAFVLPDASGYIPHDQLRMIKNINSLISELTLEKDELVGALKIESSNCKKLKDFNKDLSQKLEAQTQRLELLTAQRMANENVMARQADTHSLQDATVYADEGDEVVERVLGWIMKLFPGGPSKRRTSKLL</sequence>
<dbReference type="PANTHER" id="PTHR47490:SF2">
    <property type="entry name" value="PROTEIN BLISTER"/>
    <property type="match status" value="1"/>
</dbReference>
<dbReference type="EMBL" id="CM007387">
    <property type="protein sequence ID" value="ONK65558.1"/>
    <property type="molecule type" value="Genomic_DNA"/>
</dbReference>
<dbReference type="OrthoDB" id="2019993at2759"/>
<feature type="compositionally biased region" description="Polar residues" evidence="2">
    <location>
        <begin position="616"/>
        <end position="625"/>
    </location>
</feature>
<keyword evidence="4" id="KW-1185">Reference proteome</keyword>
<dbReference type="AlphaFoldDB" id="A0A5P1EHZ0"/>
<evidence type="ECO:0000256" key="2">
    <source>
        <dbReference type="SAM" id="MobiDB-lite"/>
    </source>
</evidence>
<evidence type="ECO:0000313" key="3">
    <source>
        <dbReference type="EMBL" id="ONK65558.1"/>
    </source>
</evidence>
<protein>
    <submittedName>
        <fullName evidence="3">Uncharacterized protein</fullName>
    </submittedName>
</protein>
<feature type="coiled-coil region" evidence="1">
    <location>
        <begin position="543"/>
        <end position="591"/>
    </location>
</feature>
<keyword evidence="1" id="KW-0175">Coiled coil</keyword>
<evidence type="ECO:0000313" key="4">
    <source>
        <dbReference type="Proteomes" id="UP000243459"/>
    </source>
</evidence>
<evidence type="ECO:0000256" key="1">
    <source>
        <dbReference type="SAM" id="Coils"/>
    </source>
</evidence>
<dbReference type="GO" id="GO:0040008">
    <property type="term" value="P:regulation of growth"/>
    <property type="evidence" value="ECO:0007669"/>
    <property type="project" value="InterPro"/>
</dbReference>
<dbReference type="OMA" id="MANENVM"/>
<dbReference type="Gramene" id="ONK65558">
    <property type="protein sequence ID" value="ONK65558"/>
    <property type="gene ID" value="A4U43_C07F38330"/>
</dbReference>
<reference evidence="4" key="1">
    <citation type="journal article" date="2017" name="Nat. Commun.">
        <title>The asparagus genome sheds light on the origin and evolution of a young Y chromosome.</title>
        <authorList>
            <person name="Harkess A."/>
            <person name="Zhou J."/>
            <person name="Xu C."/>
            <person name="Bowers J.E."/>
            <person name="Van der Hulst R."/>
            <person name="Ayyampalayam S."/>
            <person name="Mercati F."/>
            <person name="Riccardi P."/>
            <person name="McKain M.R."/>
            <person name="Kakrana A."/>
            <person name="Tang H."/>
            <person name="Ray J."/>
            <person name="Groenendijk J."/>
            <person name="Arikit S."/>
            <person name="Mathioni S.M."/>
            <person name="Nakano M."/>
            <person name="Shan H."/>
            <person name="Telgmann-Rauber A."/>
            <person name="Kanno A."/>
            <person name="Yue Z."/>
            <person name="Chen H."/>
            <person name="Li W."/>
            <person name="Chen Y."/>
            <person name="Xu X."/>
            <person name="Zhang Y."/>
            <person name="Luo S."/>
            <person name="Chen H."/>
            <person name="Gao J."/>
            <person name="Mao Z."/>
            <person name="Pires J.C."/>
            <person name="Luo M."/>
            <person name="Kudrna D."/>
            <person name="Wing R.A."/>
            <person name="Meyers B.C."/>
            <person name="Yi K."/>
            <person name="Kong H."/>
            <person name="Lavrijsen P."/>
            <person name="Sunseri F."/>
            <person name="Falavigna A."/>
            <person name="Ye Y."/>
            <person name="Leebens-Mack J.H."/>
            <person name="Chen G."/>
        </authorList>
    </citation>
    <scope>NUCLEOTIDE SEQUENCE [LARGE SCALE GENOMIC DNA]</scope>
    <source>
        <strain evidence="4">cv. DH0086</strain>
    </source>
</reference>
<feature type="region of interest" description="Disordered" evidence="2">
    <location>
        <begin position="59"/>
        <end position="105"/>
    </location>
</feature>
<proteinExistence type="predicted"/>
<accession>A0A5P1EHZ0</accession>
<dbReference type="PANTHER" id="PTHR47490">
    <property type="entry name" value="PROTEIN BLISTER"/>
    <property type="match status" value="1"/>
</dbReference>
<dbReference type="Proteomes" id="UP000243459">
    <property type="component" value="Chromosome 7"/>
</dbReference>
<feature type="region of interest" description="Disordered" evidence="2">
    <location>
        <begin position="607"/>
        <end position="633"/>
    </location>
</feature>
<name>A0A5P1EHZ0_ASPOF</name>